<feature type="domain" description="NAD-dependent epimerase/dehydratase" evidence="2">
    <location>
        <begin position="18"/>
        <end position="238"/>
    </location>
</feature>
<dbReference type="PANTHER" id="PTHR43000">
    <property type="entry name" value="DTDP-D-GLUCOSE 4,6-DEHYDRATASE-RELATED"/>
    <property type="match status" value="1"/>
</dbReference>
<dbReference type="EMBL" id="MH813488">
    <property type="protein sequence ID" value="QFF92428.1"/>
    <property type="molecule type" value="Genomic_DNA"/>
</dbReference>
<dbReference type="InterPro" id="IPR036291">
    <property type="entry name" value="NAD(P)-bd_dom_sf"/>
</dbReference>
<dbReference type="EMBL" id="CP028130">
    <property type="protein sequence ID" value="AZZ54527.1"/>
    <property type="molecule type" value="Genomic_DNA"/>
</dbReference>
<sequence>MKNLNRAGLNWAGSKVALIGGAGFIGRALAERLSKTGASVRIIDNLSAKPLLPVIGVCYEESAEELTPERLSDVDVVIHLAADKSVPRSFIDSQIKPRNIDMTRRVLWASERANVSKLVITSSCEVYGDASRLPNREGDPHRPRSPYAESKTEIERLVRSRAENSHVDITIARLFNVYGPGERPDAVIPRVCASIVANVPFPIEGEGTQKRDFSYISTTAQHLLNISMHRNLRVVNIGSGVSSSIRDLLACLTSSRVDVQVEHGRPRKNDIGEFRADVSMLNEYSPGVSNVPLSVGLTETLNWWKSMGPRFANEALTAEEKKARE</sequence>
<dbReference type="AlphaFoldDB" id="A0A5J6SGP8"/>
<evidence type="ECO:0000313" key="3">
    <source>
        <dbReference type="EMBL" id="AZZ54527.1"/>
    </source>
</evidence>
<dbReference type="Gene3D" id="3.90.25.10">
    <property type="entry name" value="UDP-galactose 4-epimerase, domain 1"/>
    <property type="match status" value="1"/>
</dbReference>
<reference evidence="4" key="2">
    <citation type="submission" date="2018-08" db="EMBL/GenBank/DDBJ databases">
        <title>Conservation of the tunicamycin-related biosynthetic gene cluster in the select agent Rathayibacter toxicus, and its identification in other Rathayibacter species.</title>
        <authorList>
            <person name="Tancos M.A."/>
            <person name="Sechler A.J."/>
            <person name="Davis E.W.Jr."/>
            <person name="Chang J.H."/>
            <person name="Rogers E.E."/>
        </authorList>
    </citation>
    <scope>NUCLEOTIDE SEQUENCE</scope>
    <source>
        <strain evidence="4">FH6</strain>
    </source>
</reference>
<organism evidence="4">
    <name type="scientific">Rathayibacter iranicus</name>
    <dbReference type="NCBI Taxonomy" id="59737"/>
    <lineage>
        <taxon>Bacteria</taxon>
        <taxon>Bacillati</taxon>
        <taxon>Actinomycetota</taxon>
        <taxon>Actinomycetes</taxon>
        <taxon>Micrococcales</taxon>
        <taxon>Microbacteriaceae</taxon>
        <taxon>Rathayibacter</taxon>
    </lineage>
</organism>
<dbReference type="SUPFAM" id="SSF51735">
    <property type="entry name" value="NAD(P)-binding Rossmann-fold domains"/>
    <property type="match status" value="1"/>
</dbReference>
<dbReference type="KEGG" id="ria:C7V51_00450"/>
<reference evidence="3 5" key="1">
    <citation type="submission" date="2018-03" db="EMBL/GenBank/DDBJ databases">
        <title>Bacteriophage NCPPB3778 and a type I-E CRISPR drive the evolution of the US Biological Select Agent, Rathayibacter toxicus.</title>
        <authorList>
            <person name="Davis E.W.II."/>
            <person name="Tabima J.F."/>
            <person name="Weisberg A.J."/>
            <person name="Dantas Lopes L."/>
            <person name="Wiseman M.S."/>
            <person name="Wiseman M.S."/>
            <person name="Pupko T."/>
            <person name="Belcher M.S."/>
            <person name="Sechler A.J."/>
            <person name="Tancos M.A."/>
            <person name="Schroeder B.K."/>
            <person name="Murray T.D."/>
            <person name="Luster D.G."/>
            <person name="Schneider W.L."/>
            <person name="Rogers E."/>
            <person name="Andreote F.D."/>
            <person name="Grunwald N.J."/>
            <person name="Putnam M.L."/>
            <person name="Chang J.H."/>
        </authorList>
    </citation>
    <scope>NUCLEOTIDE SEQUENCE [LARGE SCALE GENOMIC DNA]</scope>
    <source>
        <strain evidence="3 5">NCCPB 2253</strain>
    </source>
</reference>
<evidence type="ECO:0000256" key="1">
    <source>
        <dbReference type="ARBA" id="ARBA00007637"/>
    </source>
</evidence>
<dbReference type="RefSeq" id="WP_104263736.1">
    <property type="nucleotide sequence ID" value="NZ_CP028130.1"/>
</dbReference>
<proteinExistence type="inferred from homology"/>
<gene>
    <name evidence="4" type="primary">tunA</name>
    <name evidence="3" type="ORF">C7V51_00450</name>
</gene>
<dbReference type="Gene3D" id="3.40.50.720">
    <property type="entry name" value="NAD(P)-binding Rossmann-like Domain"/>
    <property type="match status" value="1"/>
</dbReference>
<evidence type="ECO:0000313" key="4">
    <source>
        <dbReference type="EMBL" id="QFF92428.1"/>
    </source>
</evidence>
<name>A0A5J6SGP8_9MICO</name>
<dbReference type="Proteomes" id="UP000283946">
    <property type="component" value="Chromosome"/>
</dbReference>
<evidence type="ECO:0000259" key="2">
    <source>
        <dbReference type="Pfam" id="PF01370"/>
    </source>
</evidence>
<protein>
    <submittedName>
        <fullName evidence="3 4">Epimerase</fullName>
    </submittedName>
</protein>
<accession>A0A5J6SGP8</accession>
<evidence type="ECO:0000313" key="5">
    <source>
        <dbReference type="Proteomes" id="UP000283946"/>
    </source>
</evidence>
<dbReference type="Pfam" id="PF01370">
    <property type="entry name" value="Epimerase"/>
    <property type="match status" value="1"/>
</dbReference>
<dbReference type="InterPro" id="IPR001509">
    <property type="entry name" value="Epimerase_deHydtase"/>
</dbReference>
<comment type="similarity">
    <text evidence="1">Belongs to the NAD(P)-dependent epimerase/dehydratase family.</text>
</comment>